<comment type="catalytic activity">
    <reaction evidence="1">
        <text>ATP + protein L-histidine = ADP + protein N-phospho-L-histidine.</text>
        <dbReference type="EC" id="2.7.13.3"/>
    </reaction>
</comment>
<dbReference type="EC" id="2.7.13.3" evidence="3"/>
<dbReference type="RefSeq" id="WP_259865692.1">
    <property type="nucleotide sequence ID" value="NZ_BAAAST010000195.1"/>
</dbReference>
<evidence type="ECO:0000259" key="15">
    <source>
        <dbReference type="SMART" id="SM00065"/>
    </source>
</evidence>
<keyword evidence="9" id="KW-0067">ATP-binding</keyword>
<dbReference type="PANTHER" id="PTHR24421">
    <property type="entry name" value="NITRATE/NITRITE SENSOR PROTEIN NARX-RELATED"/>
    <property type="match status" value="1"/>
</dbReference>
<dbReference type="Gene3D" id="1.20.5.1930">
    <property type="match status" value="1"/>
</dbReference>
<dbReference type="Pfam" id="PF07730">
    <property type="entry name" value="HisKA_3"/>
    <property type="match status" value="1"/>
</dbReference>
<feature type="region of interest" description="Disordered" evidence="13">
    <location>
        <begin position="590"/>
        <end position="617"/>
    </location>
</feature>
<keyword evidence="5" id="KW-0808">Transferase</keyword>
<comment type="subcellular location">
    <subcellularLocation>
        <location evidence="2">Membrane</location>
        <topology evidence="2">Multi-pass membrane protein</topology>
    </subcellularLocation>
</comment>
<keyword evidence="17" id="KW-1185">Reference proteome</keyword>
<evidence type="ECO:0000256" key="11">
    <source>
        <dbReference type="ARBA" id="ARBA00023012"/>
    </source>
</evidence>
<evidence type="ECO:0000256" key="9">
    <source>
        <dbReference type="ARBA" id="ARBA00022840"/>
    </source>
</evidence>
<evidence type="ECO:0000256" key="4">
    <source>
        <dbReference type="ARBA" id="ARBA00022553"/>
    </source>
</evidence>
<keyword evidence="6 14" id="KW-0812">Transmembrane</keyword>
<dbReference type="Gene3D" id="3.30.450.40">
    <property type="match status" value="1"/>
</dbReference>
<keyword evidence="4" id="KW-0597">Phosphoprotein</keyword>
<dbReference type="SUPFAM" id="SSF55781">
    <property type="entry name" value="GAF domain-like"/>
    <property type="match status" value="1"/>
</dbReference>
<evidence type="ECO:0000256" key="6">
    <source>
        <dbReference type="ARBA" id="ARBA00022692"/>
    </source>
</evidence>
<name>A0ABY5WB73_9ACTN</name>
<evidence type="ECO:0000256" key="5">
    <source>
        <dbReference type="ARBA" id="ARBA00022679"/>
    </source>
</evidence>
<evidence type="ECO:0000256" key="12">
    <source>
        <dbReference type="ARBA" id="ARBA00023136"/>
    </source>
</evidence>
<feature type="transmembrane region" description="Helical" evidence="14">
    <location>
        <begin position="50"/>
        <end position="77"/>
    </location>
</feature>
<keyword evidence="8" id="KW-0418">Kinase</keyword>
<evidence type="ECO:0000256" key="13">
    <source>
        <dbReference type="SAM" id="MobiDB-lite"/>
    </source>
</evidence>
<organism evidence="16 17">
    <name type="scientific">Dactylosporangium fulvum</name>
    <dbReference type="NCBI Taxonomy" id="53359"/>
    <lineage>
        <taxon>Bacteria</taxon>
        <taxon>Bacillati</taxon>
        <taxon>Actinomycetota</taxon>
        <taxon>Actinomycetes</taxon>
        <taxon>Micromonosporales</taxon>
        <taxon>Micromonosporaceae</taxon>
        <taxon>Dactylosporangium</taxon>
    </lineage>
</organism>
<evidence type="ECO:0000256" key="7">
    <source>
        <dbReference type="ARBA" id="ARBA00022741"/>
    </source>
</evidence>
<evidence type="ECO:0000256" key="3">
    <source>
        <dbReference type="ARBA" id="ARBA00012438"/>
    </source>
</evidence>
<evidence type="ECO:0000256" key="14">
    <source>
        <dbReference type="SAM" id="Phobius"/>
    </source>
</evidence>
<keyword evidence="12 14" id="KW-0472">Membrane</keyword>
<reference evidence="16" key="1">
    <citation type="submission" date="2021-04" db="EMBL/GenBank/DDBJ databases">
        <authorList>
            <person name="Hartkoorn R.C."/>
            <person name="Beaudoing E."/>
            <person name="Hot D."/>
        </authorList>
    </citation>
    <scope>NUCLEOTIDE SEQUENCE</scope>
    <source>
        <strain evidence="16">NRRL B-16292</strain>
    </source>
</reference>
<evidence type="ECO:0000313" key="17">
    <source>
        <dbReference type="Proteomes" id="UP001059617"/>
    </source>
</evidence>
<dbReference type="InterPro" id="IPR025201">
    <property type="entry name" value="KdpD_TM"/>
</dbReference>
<accession>A0ABY5WB73</accession>
<feature type="transmembrane region" description="Helical" evidence="14">
    <location>
        <begin position="17"/>
        <end position="38"/>
    </location>
</feature>
<dbReference type="PANTHER" id="PTHR24421:SF10">
    <property type="entry name" value="NITRATE_NITRITE SENSOR PROTEIN NARQ"/>
    <property type="match status" value="1"/>
</dbReference>
<dbReference type="InterPro" id="IPR038318">
    <property type="entry name" value="KdpD_sf"/>
</dbReference>
<keyword evidence="11" id="KW-0902">Two-component regulatory system</keyword>
<dbReference type="InterPro" id="IPR036890">
    <property type="entry name" value="HATPase_C_sf"/>
</dbReference>
<evidence type="ECO:0000256" key="10">
    <source>
        <dbReference type="ARBA" id="ARBA00022989"/>
    </source>
</evidence>
<gene>
    <name evidence="16" type="ORF">Dfulv_20445</name>
</gene>
<evidence type="ECO:0000256" key="2">
    <source>
        <dbReference type="ARBA" id="ARBA00004141"/>
    </source>
</evidence>
<feature type="transmembrane region" description="Helical" evidence="14">
    <location>
        <begin position="97"/>
        <end position="116"/>
    </location>
</feature>
<reference evidence="16" key="2">
    <citation type="submission" date="2022-09" db="EMBL/GenBank/DDBJ databases">
        <title>Biosynthetic gene clusters of Dactylosporangioum fulvum.</title>
        <authorList>
            <person name="Caradec T."/>
        </authorList>
    </citation>
    <scope>NUCLEOTIDE SEQUENCE</scope>
    <source>
        <strain evidence="16">NRRL B-16292</strain>
    </source>
</reference>
<evidence type="ECO:0000313" key="16">
    <source>
        <dbReference type="EMBL" id="UWP86479.1"/>
    </source>
</evidence>
<dbReference type="InterPro" id="IPR029016">
    <property type="entry name" value="GAF-like_dom_sf"/>
</dbReference>
<keyword evidence="10 14" id="KW-1133">Transmembrane helix</keyword>
<dbReference type="InterPro" id="IPR003594">
    <property type="entry name" value="HATPase_dom"/>
</dbReference>
<dbReference type="Pfam" id="PF01590">
    <property type="entry name" value="GAF"/>
    <property type="match status" value="1"/>
</dbReference>
<feature type="domain" description="GAF" evidence="15">
    <location>
        <begin position="259"/>
        <end position="404"/>
    </location>
</feature>
<dbReference type="EMBL" id="CP073720">
    <property type="protein sequence ID" value="UWP86479.1"/>
    <property type="molecule type" value="Genomic_DNA"/>
</dbReference>
<dbReference type="InterPro" id="IPR003018">
    <property type="entry name" value="GAF"/>
</dbReference>
<dbReference type="SMART" id="SM00065">
    <property type="entry name" value="GAF"/>
    <property type="match status" value="1"/>
</dbReference>
<proteinExistence type="predicted"/>
<dbReference type="Proteomes" id="UP001059617">
    <property type="component" value="Chromosome"/>
</dbReference>
<dbReference type="CDD" id="cd16917">
    <property type="entry name" value="HATPase_UhpB-NarQ-NarX-like"/>
    <property type="match status" value="1"/>
</dbReference>
<protein>
    <recommendedName>
        <fullName evidence="3">histidine kinase</fullName>
        <ecNumber evidence="3">2.7.13.3</ecNumber>
    </recommendedName>
</protein>
<evidence type="ECO:0000256" key="1">
    <source>
        <dbReference type="ARBA" id="ARBA00000085"/>
    </source>
</evidence>
<keyword evidence="7" id="KW-0547">Nucleotide-binding</keyword>
<sequence length="617" mass="65447">MRSDFLLRMVRPAPPPIGVGIAVAVFMVTAETLLIYPLETVTRGPSLAMIYLLGVVMVSMVWGLALGFAISAASVLAYDFFHVPPILGFAVSDTRDWVMLALFAGVALVTGALADLSRLRVAQAQESDLTAELAGLLLNTDDVAAALPAAAQRIAHALDLPGVAITLEAVPGDGQHSVFPLRDGATSLGTLQVPAGMPEASQRRLQEKVVPSLESLLRAARERAAILDSLRIGRDELRLLAHQQAALRRVATLVARGASPTEVFAAVTAEVSRLLGARYTTLLRYEPDATVTVVSTNQPTLMSLVHSRWPASNGNIAGLVRRTGRAARMDNNEDTAGPGTREREPGIRAVIGSPIVVGDRLWGVVVVSSEPTEPLPPDAEERIKDFTDLAATAIANADSRAELIASRARIVAAADEARRRIERDLHDGAQQQLISIGLELRATEHCTTLEQVKAQVSDVSTELKSMLENLREISRGIHPTMLTTGGLEPALKSLARRSAVPVELDIQLDQRLSSSVEVAAYYVVSESLTNAAKHAHASLVHIVAKRQGETLQLAIRDDGVGGANPDKGSGLTGLIDRVVALGGHMTITSPTDGGTSLSAAIPIRHTDPAAPPAPVKR</sequence>
<evidence type="ECO:0000256" key="8">
    <source>
        <dbReference type="ARBA" id="ARBA00022777"/>
    </source>
</evidence>
<dbReference type="InterPro" id="IPR050482">
    <property type="entry name" value="Sensor_HK_TwoCompSys"/>
</dbReference>
<dbReference type="SUPFAM" id="SSF55874">
    <property type="entry name" value="ATPase domain of HSP90 chaperone/DNA topoisomerase II/histidine kinase"/>
    <property type="match status" value="1"/>
</dbReference>
<dbReference type="Pfam" id="PF13493">
    <property type="entry name" value="DUF4118"/>
    <property type="match status" value="1"/>
</dbReference>
<dbReference type="InterPro" id="IPR011712">
    <property type="entry name" value="Sig_transdc_His_kin_sub3_dim/P"/>
</dbReference>
<dbReference type="Gene3D" id="1.20.120.620">
    <property type="entry name" value="Backbone structure of the membrane domain of e. Coli histidine kinase receptor kdpd"/>
    <property type="match status" value="1"/>
</dbReference>
<dbReference type="Pfam" id="PF02518">
    <property type="entry name" value="HATPase_c"/>
    <property type="match status" value="1"/>
</dbReference>
<dbReference type="Gene3D" id="3.30.565.10">
    <property type="entry name" value="Histidine kinase-like ATPase, C-terminal domain"/>
    <property type="match status" value="1"/>
</dbReference>